<dbReference type="Proteomes" id="UP000594454">
    <property type="component" value="Chromosome 3"/>
</dbReference>
<organism evidence="1 2">
    <name type="scientific">Hermetia illucens</name>
    <name type="common">Black soldier fly</name>
    <dbReference type="NCBI Taxonomy" id="343691"/>
    <lineage>
        <taxon>Eukaryota</taxon>
        <taxon>Metazoa</taxon>
        <taxon>Ecdysozoa</taxon>
        <taxon>Arthropoda</taxon>
        <taxon>Hexapoda</taxon>
        <taxon>Insecta</taxon>
        <taxon>Pterygota</taxon>
        <taxon>Neoptera</taxon>
        <taxon>Endopterygota</taxon>
        <taxon>Diptera</taxon>
        <taxon>Brachycera</taxon>
        <taxon>Stratiomyomorpha</taxon>
        <taxon>Stratiomyidae</taxon>
        <taxon>Hermetiinae</taxon>
        <taxon>Hermetia</taxon>
    </lineage>
</organism>
<protein>
    <submittedName>
        <fullName evidence="1">Uncharacterized protein</fullName>
    </submittedName>
</protein>
<proteinExistence type="predicted"/>
<dbReference type="AlphaFoldDB" id="A0A7R8YU88"/>
<gene>
    <name evidence="1" type="ORF">HERILL_LOCUS8383</name>
</gene>
<accession>A0A7R8YU88</accession>
<sequence>MADAVNTHAISFPPPGVRVNVVSCHSFLAKLSHQKQKQWLPLEWTNVQILILICAISCQICRAGCKANDLQNSERLYSLVFDTFRAEIQRGRAVRIVESTERLEIQGAKCPRDIFAIKGDCKRYIGQGVRAKCN</sequence>
<name>A0A7R8YU88_HERIL</name>
<reference evidence="1 2" key="1">
    <citation type="submission" date="2020-11" db="EMBL/GenBank/DDBJ databases">
        <authorList>
            <person name="Wallbank WR R."/>
            <person name="Pardo Diaz C."/>
            <person name="Kozak K."/>
            <person name="Martin S."/>
            <person name="Jiggins C."/>
            <person name="Moest M."/>
            <person name="Warren A I."/>
            <person name="Generalovic N T."/>
            <person name="Byers J.R.P. K."/>
            <person name="Montejo-Kovacevich G."/>
            <person name="Yen C E."/>
        </authorList>
    </citation>
    <scope>NUCLEOTIDE SEQUENCE [LARGE SCALE GENOMIC DNA]</scope>
</reference>
<dbReference type="EMBL" id="LR899011">
    <property type="protein sequence ID" value="CAD7085547.1"/>
    <property type="molecule type" value="Genomic_DNA"/>
</dbReference>
<dbReference type="InParanoid" id="A0A7R8YU88"/>
<evidence type="ECO:0000313" key="1">
    <source>
        <dbReference type="EMBL" id="CAD7085547.1"/>
    </source>
</evidence>
<keyword evidence="2" id="KW-1185">Reference proteome</keyword>
<evidence type="ECO:0000313" key="2">
    <source>
        <dbReference type="Proteomes" id="UP000594454"/>
    </source>
</evidence>